<reference evidence="1 2" key="1">
    <citation type="journal article" date="2018" name="PLoS Genet.">
        <title>Population sequencing reveals clonal diversity and ancestral inbreeding in the grapevine cultivar Chardonnay.</title>
        <authorList>
            <person name="Roach M.J."/>
            <person name="Johnson D.L."/>
            <person name="Bohlmann J."/>
            <person name="van Vuuren H.J."/>
            <person name="Jones S.J."/>
            <person name="Pretorius I.S."/>
            <person name="Schmidt S.A."/>
            <person name="Borneman A.R."/>
        </authorList>
    </citation>
    <scope>NUCLEOTIDE SEQUENCE [LARGE SCALE GENOMIC DNA]</scope>
    <source>
        <strain evidence="2">cv. Chardonnay</strain>
        <tissue evidence="1">Leaf</tissue>
    </source>
</reference>
<name>A0A438CE08_VITVI</name>
<evidence type="ECO:0000313" key="2">
    <source>
        <dbReference type="Proteomes" id="UP000288805"/>
    </source>
</evidence>
<evidence type="ECO:0000313" key="1">
    <source>
        <dbReference type="EMBL" id="RVW21442.1"/>
    </source>
</evidence>
<comment type="caution">
    <text evidence="1">The sequence shown here is derived from an EMBL/GenBank/DDBJ whole genome shotgun (WGS) entry which is preliminary data.</text>
</comment>
<sequence>MATTGYTEIIDRSILWKKAMEKKYGTYDEVVILVVEKIDKMLKESQESGQFLVAIMTYLQKHWVLPNTVVEYELKASIIHHTNNSIPWRIVLCGNL</sequence>
<accession>A0A438CE08</accession>
<protein>
    <submittedName>
        <fullName evidence="1">Uncharacterized protein</fullName>
    </submittedName>
</protein>
<organism evidence="1 2">
    <name type="scientific">Vitis vinifera</name>
    <name type="common">Grape</name>
    <dbReference type="NCBI Taxonomy" id="29760"/>
    <lineage>
        <taxon>Eukaryota</taxon>
        <taxon>Viridiplantae</taxon>
        <taxon>Streptophyta</taxon>
        <taxon>Embryophyta</taxon>
        <taxon>Tracheophyta</taxon>
        <taxon>Spermatophyta</taxon>
        <taxon>Magnoliopsida</taxon>
        <taxon>eudicotyledons</taxon>
        <taxon>Gunneridae</taxon>
        <taxon>Pentapetalae</taxon>
        <taxon>rosids</taxon>
        <taxon>Vitales</taxon>
        <taxon>Vitaceae</taxon>
        <taxon>Viteae</taxon>
        <taxon>Vitis</taxon>
    </lineage>
</organism>
<dbReference type="AlphaFoldDB" id="A0A438CE08"/>
<dbReference type="EMBL" id="QGNW01002293">
    <property type="protein sequence ID" value="RVW21442.1"/>
    <property type="molecule type" value="Genomic_DNA"/>
</dbReference>
<gene>
    <name evidence="1" type="ORF">CK203_108825</name>
</gene>
<dbReference type="Proteomes" id="UP000288805">
    <property type="component" value="Unassembled WGS sequence"/>
</dbReference>
<proteinExistence type="predicted"/>